<feature type="domain" description="G-protein coupled receptors family 1 profile" evidence="14">
    <location>
        <begin position="1"/>
        <end position="85"/>
    </location>
</feature>
<comment type="caution">
    <text evidence="15">The sequence shown here is derived from an EMBL/GenBank/DDBJ whole genome shotgun (WGS) entry which is preliminary data.</text>
</comment>
<keyword evidence="7" id="KW-0297">G-protein coupled receptor</keyword>
<dbReference type="PRINTS" id="PR00245">
    <property type="entry name" value="OLFACTORYR"/>
</dbReference>
<dbReference type="EMBL" id="CAUEEQ010079303">
    <property type="protein sequence ID" value="CAJ0968471.1"/>
    <property type="molecule type" value="Genomic_DNA"/>
</dbReference>
<evidence type="ECO:0000256" key="13">
    <source>
        <dbReference type="SAM" id="Phobius"/>
    </source>
</evidence>
<feature type="transmembrane region" description="Helical" evidence="13">
    <location>
        <begin position="68"/>
        <end position="87"/>
    </location>
</feature>
<keyword evidence="12" id="KW-0807">Transducer</keyword>
<keyword evidence="3" id="KW-0716">Sensory transduction</keyword>
<protein>
    <recommendedName>
        <fullName evidence="14">G-protein coupled receptors family 1 profile domain-containing protein</fullName>
    </recommendedName>
</protein>
<evidence type="ECO:0000256" key="11">
    <source>
        <dbReference type="ARBA" id="ARBA00023180"/>
    </source>
</evidence>
<dbReference type="Gene3D" id="1.20.1070.10">
    <property type="entry name" value="Rhodopsin 7-helix transmembrane proteins"/>
    <property type="match status" value="1"/>
</dbReference>
<evidence type="ECO:0000256" key="1">
    <source>
        <dbReference type="ARBA" id="ARBA00004651"/>
    </source>
</evidence>
<evidence type="ECO:0000259" key="14">
    <source>
        <dbReference type="PROSITE" id="PS50262"/>
    </source>
</evidence>
<evidence type="ECO:0000256" key="4">
    <source>
        <dbReference type="ARBA" id="ARBA00022692"/>
    </source>
</evidence>
<keyword evidence="4 13" id="KW-0812">Transmembrane</keyword>
<keyword evidence="9" id="KW-1015">Disulfide bond</keyword>
<dbReference type="InterPro" id="IPR017452">
    <property type="entry name" value="GPCR_Rhodpsn_7TM"/>
</dbReference>
<dbReference type="PANTHER" id="PTHR24242:SF253">
    <property type="entry name" value="OLFACTORY RECEPTOR-RELATED"/>
    <property type="match status" value="1"/>
</dbReference>
<evidence type="ECO:0000256" key="10">
    <source>
        <dbReference type="ARBA" id="ARBA00023170"/>
    </source>
</evidence>
<comment type="subcellular location">
    <subcellularLocation>
        <location evidence="1">Cell membrane</location>
        <topology evidence="1">Multi-pass membrane protein</topology>
    </subcellularLocation>
</comment>
<keyword evidence="16" id="KW-1185">Reference proteome</keyword>
<name>A0ABN9MNT1_9NEOB</name>
<evidence type="ECO:0000256" key="6">
    <source>
        <dbReference type="ARBA" id="ARBA00022989"/>
    </source>
</evidence>
<evidence type="ECO:0000256" key="3">
    <source>
        <dbReference type="ARBA" id="ARBA00022606"/>
    </source>
</evidence>
<evidence type="ECO:0000256" key="5">
    <source>
        <dbReference type="ARBA" id="ARBA00022725"/>
    </source>
</evidence>
<gene>
    <name evidence="15" type="ORF">RIMI_LOCUS23123735</name>
</gene>
<keyword evidence="2" id="KW-1003">Cell membrane</keyword>
<dbReference type="InterPro" id="IPR050939">
    <property type="entry name" value="Olfactory_GPCR1"/>
</dbReference>
<keyword evidence="5" id="KW-0552">Olfaction</keyword>
<evidence type="ECO:0000256" key="9">
    <source>
        <dbReference type="ARBA" id="ARBA00023157"/>
    </source>
</evidence>
<evidence type="ECO:0000256" key="7">
    <source>
        <dbReference type="ARBA" id="ARBA00023040"/>
    </source>
</evidence>
<dbReference type="Pfam" id="PF13853">
    <property type="entry name" value="7tm_4"/>
    <property type="match status" value="1"/>
</dbReference>
<reference evidence="15" key="1">
    <citation type="submission" date="2023-07" db="EMBL/GenBank/DDBJ databases">
        <authorList>
            <person name="Stuckert A."/>
        </authorList>
    </citation>
    <scope>NUCLEOTIDE SEQUENCE</scope>
</reference>
<evidence type="ECO:0000256" key="2">
    <source>
        <dbReference type="ARBA" id="ARBA00022475"/>
    </source>
</evidence>
<dbReference type="PANTHER" id="PTHR24242">
    <property type="entry name" value="G-PROTEIN COUPLED RECEPTOR"/>
    <property type="match status" value="1"/>
</dbReference>
<evidence type="ECO:0000313" key="16">
    <source>
        <dbReference type="Proteomes" id="UP001176940"/>
    </source>
</evidence>
<feature type="transmembrane region" description="Helical" evidence="13">
    <location>
        <begin position="37"/>
        <end position="56"/>
    </location>
</feature>
<dbReference type="Proteomes" id="UP001176940">
    <property type="component" value="Unassembled WGS sequence"/>
</dbReference>
<evidence type="ECO:0000256" key="12">
    <source>
        <dbReference type="ARBA" id="ARBA00023224"/>
    </source>
</evidence>
<feature type="transmembrane region" description="Helical" evidence="13">
    <location>
        <begin position="7"/>
        <end position="25"/>
    </location>
</feature>
<sequence length="102" mass="11659">MSRGLRRVIVISYVCIVITILKIPSNTGRHKAFSTCSSHLIVVFMFYGTLITVYLFPRKEQSLTLSKILSLNYTVLTPLLNPIIYTMRNKDFKAALHKINLV</sequence>
<evidence type="ECO:0000256" key="8">
    <source>
        <dbReference type="ARBA" id="ARBA00023136"/>
    </source>
</evidence>
<keyword evidence="11" id="KW-0325">Glycoprotein</keyword>
<proteinExistence type="predicted"/>
<keyword evidence="6 13" id="KW-1133">Transmembrane helix</keyword>
<keyword evidence="8 13" id="KW-0472">Membrane</keyword>
<organism evidence="15 16">
    <name type="scientific">Ranitomeya imitator</name>
    <name type="common">mimic poison frog</name>
    <dbReference type="NCBI Taxonomy" id="111125"/>
    <lineage>
        <taxon>Eukaryota</taxon>
        <taxon>Metazoa</taxon>
        <taxon>Chordata</taxon>
        <taxon>Craniata</taxon>
        <taxon>Vertebrata</taxon>
        <taxon>Euteleostomi</taxon>
        <taxon>Amphibia</taxon>
        <taxon>Batrachia</taxon>
        <taxon>Anura</taxon>
        <taxon>Neobatrachia</taxon>
        <taxon>Hyloidea</taxon>
        <taxon>Dendrobatidae</taxon>
        <taxon>Dendrobatinae</taxon>
        <taxon>Ranitomeya</taxon>
    </lineage>
</organism>
<dbReference type="SUPFAM" id="SSF81321">
    <property type="entry name" value="Family A G protein-coupled receptor-like"/>
    <property type="match status" value="1"/>
</dbReference>
<evidence type="ECO:0000313" key="15">
    <source>
        <dbReference type="EMBL" id="CAJ0968471.1"/>
    </source>
</evidence>
<keyword evidence="10" id="KW-0675">Receptor</keyword>
<dbReference type="PROSITE" id="PS50262">
    <property type="entry name" value="G_PROTEIN_RECEP_F1_2"/>
    <property type="match status" value="1"/>
</dbReference>
<dbReference type="InterPro" id="IPR000725">
    <property type="entry name" value="Olfact_rcpt"/>
</dbReference>
<accession>A0ABN9MNT1</accession>